<comment type="caution">
    <text evidence="2">The sequence shown here is derived from an EMBL/GenBank/DDBJ whole genome shotgun (WGS) entry which is preliminary data.</text>
</comment>
<feature type="region of interest" description="Disordered" evidence="1">
    <location>
        <begin position="59"/>
        <end position="132"/>
    </location>
</feature>
<proteinExistence type="predicted"/>
<dbReference type="AlphaFoldDB" id="A0A565BSK7"/>
<organism evidence="2 3">
    <name type="scientific">Arabis nemorensis</name>
    <dbReference type="NCBI Taxonomy" id="586526"/>
    <lineage>
        <taxon>Eukaryota</taxon>
        <taxon>Viridiplantae</taxon>
        <taxon>Streptophyta</taxon>
        <taxon>Embryophyta</taxon>
        <taxon>Tracheophyta</taxon>
        <taxon>Spermatophyta</taxon>
        <taxon>Magnoliopsida</taxon>
        <taxon>eudicotyledons</taxon>
        <taxon>Gunneridae</taxon>
        <taxon>Pentapetalae</taxon>
        <taxon>rosids</taxon>
        <taxon>malvids</taxon>
        <taxon>Brassicales</taxon>
        <taxon>Brassicaceae</taxon>
        <taxon>Arabideae</taxon>
        <taxon>Arabis</taxon>
    </lineage>
</organism>
<feature type="region of interest" description="Disordered" evidence="1">
    <location>
        <begin position="1"/>
        <end position="24"/>
    </location>
</feature>
<gene>
    <name evidence="2" type="ORF">ANE_LOCUS14800</name>
</gene>
<evidence type="ECO:0000313" key="3">
    <source>
        <dbReference type="Proteomes" id="UP000489600"/>
    </source>
</evidence>
<keyword evidence="3" id="KW-1185">Reference proteome</keyword>
<protein>
    <submittedName>
        <fullName evidence="2">Uncharacterized protein</fullName>
    </submittedName>
</protein>
<name>A0A565BSK7_9BRAS</name>
<accession>A0A565BSK7</accession>
<evidence type="ECO:0000256" key="1">
    <source>
        <dbReference type="SAM" id="MobiDB-lite"/>
    </source>
</evidence>
<feature type="compositionally biased region" description="Basic and acidic residues" evidence="1">
    <location>
        <begin position="15"/>
        <end position="24"/>
    </location>
</feature>
<dbReference type="EMBL" id="CABITT030000005">
    <property type="protein sequence ID" value="VVB04356.1"/>
    <property type="molecule type" value="Genomic_DNA"/>
</dbReference>
<sequence>MTAKKLDPTGTTGGGEKETTERVRMETMPEAITQMKVMLETLVKKVGEHDKQMETLATANRAQAGGSGLGRVRRNFRPIPFEFTTPQRSQTRMPPPRPTAATDEQDPEVHEDDVRTEADPEPVINLDEDHPA</sequence>
<reference evidence="2" key="1">
    <citation type="submission" date="2019-07" db="EMBL/GenBank/DDBJ databases">
        <authorList>
            <person name="Dittberner H."/>
        </authorList>
    </citation>
    <scope>NUCLEOTIDE SEQUENCE [LARGE SCALE GENOMIC DNA]</scope>
</reference>
<evidence type="ECO:0000313" key="2">
    <source>
        <dbReference type="EMBL" id="VVB04356.1"/>
    </source>
</evidence>
<dbReference type="Proteomes" id="UP000489600">
    <property type="component" value="Unassembled WGS sequence"/>
</dbReference>